<dbReference type="SMART" id="SM00479">
    <property type="entry name" value="EXOIII"/>
    <property type="match status" value="1"/>
</dbReference>
<comment type="similarity">
    <text evidence="1 6">Belongs to the oligoribonuclease family.</text>
</comment>
<dbReference type="Proteomes" id="UP000463700">
    <property type="component" value="Unassembled WGS sequence"/>
</dbReference>
<evidence type="ECO:0000256" key="6">
    <source>
        <dbReference type="HAMAP-Rule" id="MF_00045"/>
    </source>
</evidence>
<dbReference type="Proteomes" id="UP001209412">
    <property type="component" value="Unassembled WGS sequence"/>
</dbReference>
<dbReference type="GO" id="GO:0005737">
    <property type="term" value="C:cytoplasm"/>
    <property type="evidence" value="ECO:0007669"/>
    <property type="project" value="UniProtKB-SubCell"/>
</dbReference>
<dbReference type="EC" id="3.1.-.-" evidence="6"/>
<organism evidence="8 11">
    <name type="scientific">Paraburkholderia madseniana</name>
    <dbReference type="NCBI Taxonomy" id="2599607"/>
    <lineage>
        <taxon>Bacteria</taxon>
        <taxon>Pseudomonadati</taxon>
        <taxon>Pseudomonadota</taxon>
        <taxon>Betaproteobacteria</taxon>
        <taxon>Burkholderiales</taxon>
        <taxon>Burkholderiaceae</taxon>
        <taxon>Paraburkholderia</taxon>
    </lineage>
</organism>
<evidence type="ECO:0000259" key="7">
    <source>
        <dbReference type="SMART" id="SM00479"/>
    </source>
</evidence>
<evidence type="ECO:0000256" key="1">
    <source>
        <dbReference type="ARBA" id="ARBA00009921"/>
    </source>
</evidence>
<comment type="function">
    <text evidence="6">3'-to-5' exoribonuclease specific for small oligoribonucleotides.</text>
</comment>
<evidence type="ECO:0000313" key="10">
    <source>
        <dbReference type="EMBL" id="MDQ6408386.1"/>
    </source>
</evidence>
<dbReference type="PANTHER" id="PTHR11046:SF0">
    <property type="entry name" value="OLIGORIBONUCLEASE, MITOCHONDRIAL"/>
    <property type="match status" value="1"/>
</dbReference>
<sequence>MTDILDSTEQPPLVRSDMNLVWLDMEMTGLEPDTDRIIEIAVVVTNSTLDRLVEGPVLAIHQSDETLAKMDQWNQNTHGRSGLIDRVKASTVSEADATEQIRDFLSAYVPPGKSPMCGNSICQDRRFMARWMPDLERFFHYRNLDVSTLKELCRRWQPAIYKGFQKRAMHTALADIHESIDELKYYREHFLIPAASQVPETPAAE</sequence>
<evidence type="ECO:0000313" key="12">
    <source>
        <dbReference type="Proteomes" id="UP001209412"/>
    </source>
</evidence>
<dbReference type="InterPro" id="IPR022894">
    <property type="entry name" value="Oligoribonuclease"/>
</dbReference>
<dbReference type="HAMAP" id="MF_00045">
    <property type="entry name" value="Oligoribonuclease"/>
    <property type="match status" value="1"/>
</dbReference>
<feature type="active site" evidence="6">
    <location>
        <position position="141"/>
    </location>
</feature>
<evidence type="ECO:0000313" key="11">
    <source>
        <dbReference type="Proteomes" id="UP000463700"/>
    </source>
</evidence>
<dbReference type="NCBIfam" id="NF003765">
    <property type="entry name" value="PRK05359.1"/>
    <property type="match status" value="1"/>
</dbReference>
<accession>A0A6N6WEH1</accession>
<keyword evidence="3 6" id="KW-0378">Hydrolase</keyword>
<gene>
    <name evidence="6 9" type="primary">orn</name>
    <name evidence="8" type="ORF">FSO04_15965</name>
    <name evidence="10" type="ORF">NIE36_14395</name>
    <name evidence="9" type="ORF">OSB80_14430</name>
</gene>
<keyword evidence="4 6" id="KW-0269">Exonuclease</keyword>
<dbReference type="FunFam" id="3.30.420.10:FF:000003">
    <property type="entry name" value="Oligoribonuclease"/>
    <property type="match status" value="1"/>
</dbReference>
<dbReference type="GO" id="GO:0003676">
    <property type="term" value="F:nucleic acid binding"/>
    <property type="evidence" value="ECO:0007669"/>
    <property type="project" value="InterPro"/>
</dbReference>
<keyword evidence="12" id="KW-1185">Reference proteome</keyword>
<evidence type="ECO:0000256" key="4">
    <source>
        <dbReference type="ARBA" id="ARBA00022839"/>
    </source>
</evidence>
<dbReference type="PANTHER" id="PTHR11046">
    <property type="entry name" value="OLIGORIBONUCLEASE, MITOCHONDRIAL"/>
    <property type="match status" value="1"/>
</dbReference>
<comment type="subcellular location">
    <subcellularLocation>
        <location evidence="6">Cytoplasm</location>
    </subcellularLocation>
</comment>
<dbReference type="Pfam" id="PF00929">
    <property type="entry name" value="RNase_T"/>
    <property type="match status" value="1"/>
</dbReference>
<dbReference type="SUPFAM" id="SSF53098">
    <property type="entry name" value="Ribonuclease H-like"/>
    <property type="match status" value="1"/>
</dbReference>
<reference evidence="8 11" key="1">
    <citation type="journal article" date="2020" name="Int. J. Syst. Evol. Microbiol.">
        <title>Paraburkholderia madseniana sp. nov., a phenolic acid-degrading bacterium isolated from acidic forest soil.</title>
        <authorList>
            <person name="Wilhelm R.C."/>
            <person name="Murphy S.J.L."/>
            <person name="Feriancek N.M."/>
            <person name="Karasz D.C."/>
            <person name="DeRito C.M."/>
            <person name="Newman J.D."/>
            <person name="Buckley D.H."/>
        </authorList>
    </citation>
    <scope>NUCLEOTIDE SEQUENCE [LARGE SCALE GENOMIC DNA]</scope>
    <source>
        <strain evidence="8 11">RP11</strain>
    </source>
</reference>
<proteinExistence type="inferred from homology"/>
<keyword evidence="6" id="KW-0963">Cytoplasm</keyword>
<evidence type="ECO:0000256" key="5">
    <source>
        <dbReference type="ARBA" id="ARBA00070964"/>
    </source>
</evidence>
<dbReference type="RefSeq" id="WP_154560607.1">
    <property type="nucleotide sequence ID" value="NZ_JAMXWF010000010.1"/>
</dbReference>
<evidence type="ECO:0000313" key="9">
    <source>
        <dbReference type="EMBL" id="MCX4146560.1"/>
    </source>
</evidence>
<name>A0A6N6WEH1_9BURK</name>
<dbReference type="CDD" id="cd06135">
    <property type="entry name" value="Orn"/>
    <property type="match status" value="1"/>
</dbReference>
<dbReference type="EMBL" id="JAPKHW010000010">
    <property type="protein sequence ID" value="MCX4146560.1"/>
    <property type="molecule type" value="Genomic_DNA"/>
</dbReference>
<dbReference type="EMBL" id="JAMXWF010000010">
    <property type="protein sequence ID" value="MDQ6408386.1"/>
    <property type="molecule type" value="Genomic_DNA"/>
</dbReference>
<dbReference type="AlphaFoldDB" id="A0A6N6WEH1"/>
<dbReference type="InterPro" id="IPR036397">
    <property type="entry name" value="RNaseH_sf"/>
</dbReference>
<dbReference type="GO" id="GO:0006259">
    <property type="term" value="P:DNA metabolic process"/>
    <property type="evidence" value="ECO:0007669"/>
    <property type="project" value="UniProtKB-ARBA"/>
</dbReference>
<dbReference type="Proteomes" id="UP001242288">
    <property type="component" value="Unassembled WGS sequence"/>
</dbReference>
<dbReference type="OrthoDB" id="9801329at2"/>
<dbReference type="InterPro" id="IPR012337">
    <property type="entry name" value="RNaseH-like_sf"/>
</dbReference>
<evidence type="ECO:0000256" key="3">
    <source>
        <dbReference type="ARBA" id="ARBA00022801"/>
    </source>
</evidence>
<keyword evidence="2 6" id="KW-0540">Nuclease</keyword>
<feature type="domain" description="Exonuclease" evidence="7">
    <location>
        <begin position="19"/>
        <end position="192"/>
    </location>
</feature>
<dbReference type="InterPro" id="IPR013520">
    <property type="entry name" value="Ribonucl_H"/>
</dbReference>
<protein>
    <recommendedName>
        <fullName evidence="5 6">Oligoribonuclease</fullName>
        <ecNumber evidence="6">3.1.-.-</ecNumber>
    </recommendedName>
</protein>
<dbReference type="EMBL" id="VOSW01000027">
    <property type="protein sequence ID" value="KAE8758896.1"/>
    <property type="molecule type" value="Genomic_DNA"/>
</dbReference>
<dbReference type="GO" id="GO:0000175">
    <property type="term" value="F:3'-5'-RNA exonuclease activity"/>
    <property type="evidence" value="ECO:0007669"/>
    <property type="project" value="InterPro"/>
</dbReference>
<reference evidence="9 12" key="2">
    <citation type="submission" date="2022-11" db="EMBL/GenBank/DDBJ databases">
        <title>PHB producers.</title>
        <authorList>
            <person name="Besaury L."/>
        </authorList>
    </citation>
    <scope>NUCLEOTIDE SEQUENCE [LARGE SCALE GENOMIC DNA]</scope>
    <source>
        <strain evidence="9 12">SEWS6</strain>
    </source>
</reference>
<dbReference type="Gene3D" id="3.30.420.10">
    <property type="entry name" value="Ribonuclease H-like superfamily/Ribonuclease H"/>
    <property type="match status" value="1"/>
</dbReference>
<comment type="caution">
    <text evidence="8">The sequence shown here is derived from an EMBL/GenBank/DDBJ whole genome shotgun (WGS) entry which is preliminary data.</text>
</comment>
<evidence type="ECO:0000313" key="8">
    <source>
        <dbReference type="EMBL" id="KAE8758896.1"/>
    </source>
</evidence>
<evidence type="ECO:0000256" key="2">
    <source>
        <dbReference type="ARBA" id="ARBA00022722"/>
    </source>
</evidence>